<evidence type="ECO:0000256" key="1">
    <source>
        <dbReference type="ARBA" id="ARBA00004496"/>
    </source>
</evidence>
<comment type="cofactor">
    <cofactor evidence="10">
        <name>FMN</name>
        <dbReference type="ChEBI" id="CHEBI:58210"/>
    </cofactor>
    <text evidence="10">Binds 1 FMN per subunit.</text>
</comment>
<accession>A0A328Q6V5</accession>
<dbReference type="EC" id="1.3.-.-" evidence="10"/>
<feature type="binding site" evidence="10">
    <location>
        <position position="164"/>
    </location>
    <ligand>
        <name>FMN</name>
        <dbReference type="ChEBI" id="CHEBI:58210"/>
    </ligand>
</feature>
<evidence type="ECO:0000256" key="8">
    <source>
        <dbReference type="ARBA" id="ARBA00022975"/>
    </source>
</evidence>
<dbReference type="GeneID" id="3855895"/>
<dbReference type="GO" id="GO:0044205">
    <property type="term" value="P:'de novo' UMP biosynthetic process"/>
    <property type="evidence" value="ECO:0007669"/>
    <property type="project" value="UniProtKB-UniRule"/>
</dbReference>
<dbReference type="GO" id="GO:0004152">
    <property type="term" value="F:dihydroorotate dehydrogenase activity"/>
    <property type="evidence" value="ECO:0007669"/>
    <property type="project" value="UniProtKB-UniRule"/>
</dbReference>
<dbReference type="Pfam" id="PF01180">
    <property type="entry name" value="DHO_dh"/>
    <property type="match status" value="1"/>
</dbReference>
<dbReference type="PANTHER" id="PTHR48109:SF1">
    <property type="entry name" value="DIHYDROOROTATE DEHYDROGENASE (FUMARATE)"/>
    <property type="match status" value="1"/>
</dbReference>
<comment type="subcellular location">
    <subcellularLocation>
        <location evidence="1 10">Cytoplasm</location>
    </subcellularLocation>
</comment>
<keyword evidence="6 10" id="KW-0285">Flavoprotein</keyword>
<feature type="binding site" evidence="10">
    <location>
        <begin position="265"/>
        <end position="266"/>
    </location>
    <ligand>
        <name>FMN</name>
        <dbReference type="ChEBI" id="CHEBI:58210"/>
    </ligand>
</feature>
<evidence type="ECO:0000256" key="9">
    <source>
        <dbReference type="ARBA" id="ARBA00023002"/>
    </source>
</evidence>
<protein>
    <recommendedName>
        <fullName evidence="10">Dihydroorotate dehydrogenase</fullName>
        <shortName evidence="10">DHOD</shortName>
        <shortName evidence="10">DHODase</shortName>
        <shortName evidence="10">DHOdehase</shortName>
        <ecNumber evidence="10">1.3.-.-</ecNumber>
    </recommendedName>
</protein>
<comment type="pathway">
    <text evidence="2 10">Pyrimidine metabolism; UMP biosynthesis via de novo pathway.</text>
</comment>
<feature type="binding site" evidence="10">
    <location>
        <position position="217"/>
    </location>
    <ligand>
        <name>FMN</name>
        <dbReference type="ChEBI" id="CHEBI:58210"/>
    </ligand>
</feature>
<dbReference type="InterPro" id="IPR012135">
    <property type="entry name" value="Dihydroorotate_DH_1_2"/>
</dbReference>
<sequence>MLEQEILGMKLSNPLFLAAGILGTTASSMKMVARAGAGGIVTKSFSIEANDGYDNPTIVKIEGGVINSVGLASPGVEAKKEELKDLNEIRDKTPVIASIYGDSEEVFSDVANQTKDYVDAFELNVSCPHAKCGFGSNIGENPELTHDIVSSVKDNIKDVPIIVKLTPNVTDITEIAKAAEDAGADALTLINSVGPGLRIDYKTARPILNNVFGGIAGPMIKPIALKCVYKTYETVDIPLFGVGGIRTYKDALEFLYAGASLLQIGTSIMYEGPEIFKNITHDLSNFLEENGYKNVEEIIGLSHNLG</sequence>
<dbReference type="GO" id="GO:0005737">
    <property type="term" value="C:cytoplasm"/>
    <property type="evidence" value="ECO:0007669"/>
    <property type="project" value="UniProtKB-SubCell"/>
</dbReference>
<dbReference type="PROSITE" id="PS00911">
    <property type="entry name" value="DHODEHASE_1"/>
    <property type="match status" value="1"/>
</dbReference>
<comment type="function">
    <text evidence="10">Catalyzes the conversion of dihydroorotate to orotate.</text>
</comment>
<dbReference type="InterPro" id="IPR033888">
    <property type="entry name" value="DHOD_1B"/>
</dbReference>
<evidence type="ECO:0000256" key="6">
    <source>
        <dbReference type="ARBA" id="ARBA00022630"/>
    </source>
</evidence>
<reference evidence="12 13" key="1">
    <citation type="submission" date="2017-05" db="EMBL/GenBank/DDBJ databases">
        <title>Host range expansion of the Methanosphaera genus to humans and monogastric animals involves recent and extensive reduction in genome content.</title>
        <authorList>
            <person name="Hoedt E.C."/>
            <person name="Volmer J.G."/>
            <person name="Parks D.H."/>
            <person name="Rosewarne C.P."/>
            <person name="Denman S.E."/>
            <person name="Mcsweeney C.S."/>
            <person name="O Cuiv P."/>
            <person name="Hugenholtz P."/>
            <person name="Tyson G.W."/>
            <person name="Morrison M."/>
        </authorList>
    </citation>
    <scope>NUCLEOTIDE SEQUENCE [LARGE SCALE GENOMIC DNA]</scope>
    <source>
        <strain evidence="12 13">PA5</strain>
    </source>
</reference>
<keyword evidence="7 10" id="KW-0288">FMN</keyword>
<feature type="binding site" evidence="10">
    <location>
        <begin position="191"/>
        <end position="192"/>
    </location>
    <ligand>
        <name>substrate</name>
    </ligand>
</feature>
<dbReference type="NCBIfam" id="NF005574">
    <property type="entry name" value="PRK07259.1"/>
    <property type="match status" value="1"/>
</dbReference>
<dbReference type="OMA" id="ERIKMGA"/>
<feature type="binding site" evidence="10">
    <location>
        <begin position="243"/>
        <end position="244"/>
    </location>
    <ligand>
        <name>FMN</name>
        <dbReference type="ChEBI" id="CHEBI:58210"/>
    </ligand>
</feature>
<dbReference type="HAMAP" id="MF_00224">
    <property type="entry name" value="DHO_dh_type1"/>
    <property type="match status" value="1"/>
</dbReference>
<organism evidence="12 13">
    <name type="scientific">Methanosphaera stadtmanae</name>
    <dbReference type="NCBI Taxonomy" id="2317"/>
    <lineage>
        <taxon>Archaea</taxon>
        <taxon>Methanobacteriati</taxon>
        <taxon>Methanobacteriota</taxon>
        <taxon>Methanomada group</taxon>
        <taxon>Methanobacteria</taxon>
        <taxon>Methanobacteriales</taxon>
        <taxon>Methanobacteriaceae</taxon>
        <taxon>Methanosphaera</taxon>
    </lineage>
</organism>
<dbReference type="UniPathway" id="UPA00070"/>
<dbReference type="SUPFAM" id="SSF51395">
    <property type="entry name" value="FMN-linked oxidoreductases"/>
    <property type="match status" value="1"/>
</dbReference>
<dbReference type="Gene3D" id="3.20.20.70">
    <property type="entry name" value="Aldolase class I"/>
    <property type="match status" value="1"/>
</dbReference>
<feature type="binding site" evidence="10">
    <location>
        <begin position="67"/>
        <end position="71"/>
    </location>
    <ligand>
        <name>substrate</name>
    </ligand>
</feature>
<evidence type="ECO:0000256" key="4">
    <source>
        <dbReference type="ARBA" id="ARBA00011669"/>
    </source>
</evidence>
<dbReference type="EMBL" id="NGJK01000088">
    <property type="protein sequence ID" value="RAP02490.1"/>
    <property type="molecule type" value="Genomic_DNA"/>
</dbReference>
<keyword evidence="8 10" id="KW-0665">Pyrimidine biosynthesis</keyword>
<comment type="subunit">
    <text evidence="4">Heterotetramer of 2 PyrK and 2 PyrD type B subunits.</text>
</comment>
<proteinExistence type="inferred from homology"/>
<gene>
    <name evidence="10" type="primary">pyrD</name>
    <name evidence="12" type="ORF">CA615_07050</name>
</gene>
<dbReference type="PIRSF" id="PIRSF000164">
    <property type="entry name" value="DHO_oxidase"/>
    <property type="match status" value="1"/>
</dbReference>
<feature type="binding site" evidence="10">
    <location>
        <position position="124"/>
    </location>
    <ligand>
        <name>FMN</name>
        <dbReference type="ChEBI" id="CHEBI:58210"/>
    </ligand>
</feature>
<comment type="caution">
    <text evidence="12">The sequence shown here is derived from an EMBL/GenBank/DDBJ whole genome shotgun (WGS) entry which is preliminary data.</text>
</comment>
<evidence type="ECO:0000313" key="12">
    <source>
        <dbReference type="EMBL" id="RAP02490.1"/>
    </source>
</evidence>
<dbReference type="AlphaFoldDB" id="A0A328Q6V5"/>
<evidence type="ECO:0000313" key="13">
    <source>
        <dbReference type="Proteomes" id="UP000248557"/>
    </source>
</evidence>
<dbReference type="InterPro" id="IPR005720">
    <property type="entry name" value="Dihydroorotate_DH_cat"/>
</dbReference>
<feature type="binding site" evidence="10">
    <location>
        <position position="190"/>
    </location>
    <ligand>
        <name>FMN</name>
        <dbReference type="ChEBI" id="CHEBI:58210"/>
    </ligand>
</feature>
<dbReference type="InterPro" id="IPR050074">
    <property type="entry name" value="DHO_dehydrogenase"/>
</dbReference>
<dbReference type="FunFam" id="3.20.20.70:FF:000027">
    <property type="entry name" value="Dihydropyrimidine dehydrogenase [NADP(+)]"/>
    <property type="match status" value="1"/>
</dbReference>
<dbReference type="CDD" id="cd04740">
    <property type="entry name" value="DHOD_1B_like"/>
    <property type="match status" value="1"/>
</dbReference>
<evidence type="ECO:0000256" key="3">
    <source>
        <dbReference type="ARBA" id="ARBA00008008"/>
    </source>
</evidence>
<comment type="caution">
    <text evidence="10">Lacks conserved residue(s) required for the propagation of feature annotation.</text>
</comment>
<evidence type="ECO:0000256" key="10">
    <source>
        <dbReference type="HAMAP-Rule" id="MF_00224"/>
    </source>
</evidence>
<name>A0A328Q6V5_9EURY</name>
<dbReference type="NCBIfam" id="TIGR01037">
    <property type="entry name" value="pyrD_sub1_fam"/>
    <property type="match status" value="1"/>
</dbReference>
<feature type="binding site" evidence="10">
    <location>
        <begin position="43"/>
        <end position="44"/>
    </location>
    <ligand>
        <name>FMN</name>
        <dbReference type="ChEBI" id="CHEBI:58210"/>
    </ligand>
</feature>
<evidence type="ECO:0000259" key="11">
    <source>
        <dbReference type="Pfam" id="PF01180"/>
    </source>
</evidence>
<evidence type="ECO:0000256" key="2">
    <source>
        <dbReference type="ARBA" id="ARBA00004725"/>
    </source>
</evidence>
<feature type="binding site" evidence="10">
    <location>
        <position position="43"/>
    </location>
    <ligand>
        <name>substrate</name>
    </ligand>
</feature>
<dbReference type="PANTHER" id="PTHR48109">
    <property type="entry name" value="DIHYDROOROTATE DEHYDROGENASE (QUINONE), MITOCHONDRIAL-RELATED"/>
    <property type="match status" value="1"/>
</dbReference>
<dbReference type="GO" id="GO:0006207">
    <property type="term" value="P:'de novo' pyrimidine nucleobase biosynthetic process"/>
    <property type="evidence" value="ECO:0007669"/>
    <property type="project" value="InterPro"/>
</dbReference>
<dbReference type="InterPro" id="IPR024920">
    <property type="entry name" value="Dihydroorotate_DH_1"/>
</dbReference>
<dbReference type="Proteomes" id="UP000248557">
    <property type="component" value="Unassembled WGS sequence"/>
</dbReference>
<comment type="catalytic activity">
    <reaction evidence="10">
        <text>(S)-dihydroorotate + A = orotate + AH2</text>
        <dbReference type="Rhea" id="RHEA:18073"/>
        <dbReference type="ChEBI" id="CHEBI:13193"/>
        <dbReference type="ChEBI" id="CHEBI:17499"/>
        <dbReference type="ChEBI" id="CHEBI:30839"/>
        <dbReference type="ChEBI" id="CHEBI:30864"/>
    </reaction>
</comment>
<comment type="similarity">
    <text evidence="3 10">Belongs to the dihydroorotate dehydrogenase family. Type 1 subfamily.</text>
</comment>
<evidence type="ECO:0000256" key="7">
    <source>
        <dbReference type="ARBA" id="ARBA00022643"/>
    </source>
</evidence>
<feature type="binding site" evidence="10">
    <location>
        <position position="124"/>
    </location>
    <ligand>
        <name>substrate</name>
    </ligand>
</feature>
<feature type="domain" description="Dihydroorotate dehydrogenase catalytic" evidence="11">
    <location>
        <begin position="1"/>
        <end position="287"/>
    </location>
</feature>
<keyword evidence="9 10" id="KW-0560">Oxidoreductase</keyword>
<dbReference type="InterPro" id="IPR001295">
    <property type="entry name" value="Dihydroorotate_DH_CS"/>
</dbReference>
<evidence type="ECO:0000256" key="5">
    <source>
        <dbReference type="ARBA" id="ARBA00022490"/>
    </source>
</evidence>
<dbReference type="RefSeq" id="WP_011406991.1">
    <property type="nucleotide sequence ID" value="NZ_CATZXA010000116.1"/>
</dbReference>
<dbReference type="InterPro" id="IPR013785">
    <property type="entry name" value="Aldolase_TIM"/>
</dbReference>
<feature type="active site" description="Nucleophile" evidence="10">
    <location>
        <position position="127"/>
    </location>
</feature>
<dbReference type="InterPro" id="IPR049622">
    <property type="entry name" value="Dihydroorotate_DH_I"/>
</dbReference>
<keyword evidence="5 10" id="KW-0963">Cytoplasm</keyword>